<keyword evidence="4" id="KW-0372">Hormone</keyword>
<dbReference type="Pfam" id="PF05498">
    <property type="entry name" value="RALF"/>
    <property type="match status" value="1"/>
</dbReference>
<dbReference type="GO" id="GO:0040008">
    <property type="term" value="P:regulation of growth"/>
    <property type="evidence" value="ECO:0007669"/>
    <property type="project" value="UniProtKB-ARBA"/>
</dbReference>
<keyword evidence="5 8" id="KW-0732">Signal</keyword>
<keyword evidence="10" id="KW-1185">Reference proteome</keyword>
<dbReference type="GO" id="GO:0005576">
    <property type="term" value="C:extracellular region"/>
    <property type="evidence" value="ECO:0007669"/>
    <property type="project" value="UniProtKB-SubCell"/>
</dbReference>
<sequence length="77" mass="8404">MALSKGMLVVLVSALLVCSLYIHNVEAKNIGNGAMQRNTIPECGPINPTNCKLPIANPYKRPCEKIEGCRGDKSQKY</sequence>
<evidence type="ECO:0008006" key="11">
    <source>
        <dbReference type="Google" id="ProtNLM"/>
    </source>
</evidence>
<evidence type="ECO:0000256" key="3">
    <source>
        <dbReference type="ARBA" id="ARBA00022525"/>
    </source>
</evidence>
<comment type="similarity">
    <text evidence="2">Belongs to the plant rapid alkalinization factor (RALF) family.</text>
</comment>
<dbReference type="PANTHER" id="PTHR34270:SF3">
    <property type="entry name" value="PROTEIN RALF-LIKE 16-RELATED"/>
    <property type="match status" value="1"/>
</dbReference>
<dbReference type="GO" id="GO:0005179">
    <property type="term" value="F:hormone activity"/>
    <property type="evidence" value="ECO:0007669"/>
    <property type="project" value="UniProtKB-KW"/>
</dbReference>
<dbReference type="Proteomes" id="UP001497480">
    <property type="component" value="Unassembled WGS sequence"/>
</dbReference>
<dbReference type="InterPro" id="IPR008801">
    <property type="entry name" value="RALF"/>
</dbReference>
<evidence type="ECO:0000313" key="10">
    <source>
        <dbReference type="Proteomes" id="UP001497480"/>
    </source>
</evidence>
<name>A0AAV1XQV8_LUPLU</name>
<comment type="subcellular location">
    <subcellularLocation>
        <location evidence="1">Secreted</location>
    </subcellularLocation>
</comment>
<dbReference type="PANTHER" id="PTHR34270">
    <property type="entry name" value="PROTEIN RALF-LIKE 15-RELATED"/>
    <property type="match status" value="1"/>
</dbReference>
<dbReference type="EMBL" id="CAXHTB010000017">
    <property type="protein sequence ID" value="CAL0323627.1"/>
    <property type="molecule type" value="Genomic_DNA"/>
</dbReference>
<feature type="chain" id="PRO_5043707477" description="Rapid ALkalinization Factor" evidence="8">
    <location>
        <begin position="28"/>
        <end position="77"/>
    </location>
</feature>
<keyword evidence="6" id="KW-1015">Disulfide bond</keyword>
<evidence type="ECO:0000256" key="5">
    <source>
        <dbReference type="ARBA" id="ARBA00022729"/>
    </source>
</evidence>
<evidence type="ECO:0000256" key="6">
    <source>
        <dbReference type="ARBA" id="ARBA00023157"/>
    </source>
</evidence>
<comment type="function">
    <text evidence="7">Cell signaling peptide that may regulate plant stress, growth, and development. Mediates a rapid alkalinization of extracellular space by mediating a transient increase in the cytoplasmic Ca(2+) concentration leading to a calcium-dependent signaling events through a cell surface receptor and a concomitant activation of some intracellular mitogen-activated protein kinases.</text>
</comment>
<organism evidence="9 10">
    <name type="scientific">Lupinus luteus</name>
    <name type="common">European yellow lupine</name>
    <dbReference type="NCBI Taxonomy" id="3873"/>
    <lineage>
        <taxon>Eukaryota</taxon>
        <taxon>Viridiplantae</taxon>
        <taxon>Streptophyta</taxon>
        <taxon>Embryophyta</taxon>
        <taxon>Tracheophyta</taxon>
        <taxon>Spermatophyta</taxon>
        <taxon>Magnoliopsida</taxon>
        <taxon>eudicotyledons</taxon>
        <taxon>Gunneridae</taxon>
        <taxon>Pentapetalae</taxon>
        <taxon>rosids</taxon>
        <taxon>fabids</taxon>
        <taxon>Fabales</taxon>
        <taxon>Fabaceae</taxon>
        <taxon>Papilionoideae</taxon>
        <taxon>50 kb inversion clade</taxon>
        <taxon>genistoids sensu lato</taxon>
        <taxon>core genistoids</taxon>
        <taxon>Genisteae</taxon>
        <taxon>Lupinus</taxon>
    </lineage>
</organism>
<proteinExistence type="inferred from homology"/>
<reference evidence="9 10" key="1">
    <citation type="submission" date="2024-03" db="EMBL/GenBank/DDBJ databases">
        <authorList>
            <person name="Martinez-Hernandez J."/>
        </authorList>
    </citation>
    <scope>NUCLEOTIDE SEQUENCE [LARGE SCALE GENOMIC DNA]</scope>
</reference>
<protein>
    <recommendedName>
        <fullName evidence="11">Rapid ALkalinization Factor</fullName>
    </recommendedName>
</protein>
<gene>
    <name evidence="9" type="ORF">LLUT_LOCUS24687</name>
</gene>
<evidence type="ECO:0000256" key="7">
    <source>
        <dbReference type="ARBA" id="ARBA00037228"/>
    </source>
</evidence>
<evidence type="ECO:0000256" key="2">
    <source>
        <dbReference type="ARBA" id="ARBA00009178"/>
    </source>
</evidence>
<feature type="signal peptide" evidence="8">
    <location>
        <begin position="1"/>
        <end position="27"/>
    </location>
</feature>
<accession>A0AAV1XQV8</accession>
<keyword evidence="3" id="KW-0964">Secreted</keyword>
<evidence type="ECO:0000256" key="4">
    <source>
        <dbReference type="ARBA" id="ARBA00022702"/>
    </source>
</evidence>
<evidence type="ECO:0000256" key="8">
    <source>
        <dbReference type="SAM" id="SignalP"/>
    </source>
</evidence>
<evidence type="ECO:0000256" key="1">
    <source>
        <dbReference type="ARBA" id="ARBA00004613"/>
    </source>
</evidence>
<comment type="caution">
    <text evidence="9">The sequence shown here is derived from an EMBL/GenBank/DDBJ whole genome shotgun (WGS) entry which is preliminary data.</text>
</comment>
<dbReference type="AlphaFoldDB" id="A0AAV1XQV8"/>
<evidence type="ECO:0000313" key="9">
    <source>
        <dbReference type="EMBL" id="CAL0323627.1"/>
    </source>
</evidence>